<organism evidence="2 3">
    <name type="scientific">Ceratodon purpureus</name>
    <name type="common">Fire moss</name>
    <name type="synonym">Dicranum purpureum</name>
    <dbReference type="NCBI Taxonomy" id="3225"/>
    <lineage>
        <taxon>Eukaryota</taxon>
        <taxon>Viridiplantae</taxon>
        <taxon>Streptophyta</taxon>
        <taxon>Embryophyta</taxon>
        <taxon>Bryophyta</taxon>
        <taxon>Bryophytina</taxon>
        <taxon>Bryopsida</taxon>
        <taxon>Dicranidae</taxon>
        <taxon>Pseudoditrichales</taxon>
        <taxon>Ditrichaceae</taxon>
        <taxon>Ceratodon</taxon>
    </lineage>
</organism>
<comment type="caution">
    <text evidence="2">The sequence shown here is derived from an EMBL/GenBank/DDBJ whole genome shotgun (WGS) entry which is preliminary data.</text>
</comment>
<name>A0A8T0IEK7_CERPU</name>
<evidence type="ECO:0000313" key="2">
    <source>
        <dbReference type="EMBL" id="KAG0581307.1"/>
    </source>
</evidence>
<proteinExistence type="predicted"/>
<sequence length="52" mass="5740">MQLYYAVVLIFEGFVLTAKVSLQQKHCIGCIETGVELEPGGLQWVAPTGNRM</sequence>
<evidence type="ECO:0000256" key="1">
    <source>
        <dbReference type="SAM" id="SignalP"/>
    </source>
</evidence>
<gene>
    <name evidence="2" type="ORF">KC19_4G241600</name>
</gene>
<dbReference type="AlphaFoldDB" id="A0A8T0IEK7"/>
<accession>A0A8T0IEK7</accession>
<dbReference type="EMBL" id="CM026424">
    <property type="protein sequence ID" value="KAG0581307.1"/>
    <property type="molecule type" value="Genomic_DNA"/>
</dbReference>
<keyword evidence="1" id="KW-0732">Signal</keyword>
<evidence type="ECO:0000313" key="3">
    <source>
        <dbReference type="Proteomes" id="UP000822688"/>
    </source>
</evidence>
<feature type="chain" id="PRO_5035720738" evidence="1">
    <location>
        <begin position="18"/>
        <end position="52"/>
    </location>
</feature>
<keyword evidence="3" id="KW-1185">Reference proteome</keyword>
<protein>
    <submittedName>
        <fullName evidence="2">Uncharacterized protein</fullName>
    </submittedName>
</protein>
<dbReference type="Proteomes" id="UP000822688">
    <property type="component" value="Chromosome 4"/>
</dbReference>
<reference evidence="2" key="1">
    <citation type="submission" date="2020-06" db="EMBL/GenBank/DDBJ databases">
        <title>WGS assembly of Ceratodon purpureus strain R40.</title>
        <authorList>
            <person name="Carey S.B."/>
            <person name="Jenkins J."/>
            <person name="Shu S."/>
            <person name="Lovell J.T."/>
            <person name="Sreedasyam A."/>
            <person name="Maumus F."/>
            <person name="Tiley G.P."/>
            <person name="Fernandez-Pozo N."/>
            <person name="Barry K."/>
            <person name="Chen C."/>
            <person name="Wang M."/>
            <person name="Lipzen A."/>
            <person name="Daum C."/>
            <person name="Saski C.A."/>
            <person name="Payton A.C."/>
            <person name="Mcbreen J.C."/>
            <person name="Conrad R.E."/>
            <person name="Kollar L.M."/>
            <person name="Olsson S."/>
            <person name="Huttunen S."/>
            <person name="Landis J.B."/>
            <person name="Wickett N.J."/>
            <person name="Johnson M.G."/>
            <person name="Rensing S.A."/>
            <person name="Grimwood J."/>
            <person name="Schmutz J."/>
            <person name="Mcdaniel S.F."/>
        </authorList>
    </citation>
    <scope>NUCLEOTIDE SEQUENCE</scope>
    <source>
        <strain evidence="2">R40</strain>
    </source>
</reference>
<feature type="signal peptide" evidence="1">
    <location>
        <begin position="1"/>
        <end position="17"/>
    </location>
</feature>